<proteinExistence type="predicted"/>
<dbReference type="EMBL" id="FMZX01000004">
    <property type="protein sequence ID" value="SDD04339.1"/>
    <property type="molecule type" value="Genomic_DNA"/>
</dbReference>
<protein>
    <submittedName>
        <fullName evidence="1">Uncharacterized protein</fullName>
    </submittedName>
</protein>
<accession>A0A1G6RI58</accession>
<evidence type="ECO:0000313" key="2">
    <source>
        <dbReference type="Proteomes" id="UP000198925"/>
    </source>
</evidence>
<organism evidence="1 2">
    <name type="scientific">Belnapia rosea</name>
    <dbReference type="NCBI Taxonomy" id="938405"/>
    <lineage>
        <taxon>Bacteria</taxon>
        <taxon>Pseudomonadati</taxon>
        <taxon>Pseudomonadota</taxon>
        <taxon>Alphaproteobacteria</taxon>
        <taxon>Acetobacterales</taxon>
        <taxon>Roseomonadaceae</taxon>
        <taxon>Belnapia</taxon>
    </lineage>
</organism>
<keyword evidence="2" id="KW-1185">Reference proteome</keyword>
<sequence length="242" mass="24663">MRDHAAGMEKTSGILAVGALAGGKPQRPAKADAFKQAMARAMEGAGPPARLAAPMRLPDSAGNAFQARIALAESSAHAPGQGLGARNPASGALGRYQLTPQALRDLGWQDANGAWTATAARNGVRSDADFLGSAPAQEAAMAAYLRRTEQLLDHNGSLAQAGSTVTGLDGQPVPLTEAGLVAAAHRRGAGSVARYLAHRTTTPDAPLTAAGRSAFAAVEARLRSFAPLPYALASRQGGPQDT</sequence>
<dbReference type="AlphaFoldDB" id="A0A1G6RI58"/>
<name>A0A1G6RI58_9PROT</name>
<gene>
    <name evidence="1" type="ORF">SAMN04487779_100423</name>
</gene>
<reference evidence="1 2" key="1">
    <citation type="submission" date="2016-10" db="EMBL/GenBank/DDBJ databases">
        <authorList>
            <person name="de Groot N.N."/>
        </authorList>
    </citation>
    <scope>NUCLEOTIDE SEQUENCE [LARGE SCALE GENOMIC DNA]</scope>
    <source>
        <strain evidence="1 2">CPCC 100156</strain>
    </source>
</reference>
<dbReference type="STRING" id="938405.SAMN02927895_05078"/>
<evidence type="ECO:0000313" key="1">
    <source>
        <dbReference type="EMBL" id="SDD04339.1"/>
    </source>
</evidence>
<dbReference type="Proteomes" id="UP000198925">
    <property type="component" value="Unassembled WGS sequence"/>
</dbReference>